<sequence length="479" mass="52007">MATKCAYRKLPYIMMRGGTSRGAFFLKDHLPSLKDNPSGLRGVLLNVMGTIQSSDTKFHLNKPGDEPKLRNLVDSKQTNGIGGGTSITSKVAILSRSDKENVDIDYLFAQVSPDDAWVDFEPSCGNILSAVGQAAIEMGLVKIDATNTKKTSDDRYTTEVRIRAVNNNSLVTAVIETDLSSGEVIYEGSTSIAGVKGPAAQVVLNFTNIVGTKSGGKLLPTGKVRNVYNGVEVTCIDVAMPMVIAKASSFGKTGCESKADLDNDKEFFQKLEAVRQLAGKDMGLGDVTGRVIPKFAIVAAPRDGNSEDDKRNLTARYFVPANTHSAMAVTGAICVASCSVLYGSVAHDLATRTVAKEYDEPRTEREYSRKDYKVVLEHPSGTIILNVNSTCTKPEKKQDSEVEHSHEKACEVQMNVLSAGVVRTARHIATGFLRVPEYWWSTEEHPDTPKEGSENGKEKLATVDEIALQFKKLFSQSAR</sequence>
<reference evidence="4" key="1">
    <citation type="journal article" date="2017" name="Cell">
        <title>Insights into land plant evolution garnered from the Marchantia polymorpha genome.</title>
        <authorList>
            <person name="Bowman J.L."/>
            <person name="Kohchi T."/>
            <person name="Yamato K.T."/>
            <person name="Jenkins J."/>
            <person name="Shu S."/>
            <person name="Ishizaki K."/>
            <person name="Yamaoka S."/>
            <person name="Nishihama R."/>
            <person name="Nakamura Y."/>
            <person name="Berger F."/>
            <person name="Adam C."/>
            <person name="Aki S.S."/>
            <person name="Althoff F."/>
            <person name="Araki T."/>
            <person name="Arteaga-Vazquez M.A."/>
            <person name="Balasubrmanian S."/>
            <person name="Barry K."/>
            <person name="Bauer D."/>
            <person name="Boehm C.R."/>
            <person name="Briginshaw L."/>
            <person name="Caballero-Perez J."/>
            <person name="Catarino B."/>
            <person name="Chen F."/>
            <person name="Chiyoda S."/>
            <person name="Chovatia M."/>
            <person name="Davies K.M."/>
            <person name="Delmans M."/>
            <person name="Demura T."/>
            <person name="Dierschke T."/>
            <person name="Dolan L."/>
            <person name="Dorantes-Acosta A.E."/>
            <person name="Eklund D.M."/>
            <person name="Florent S.N."/>
            <person name="Flores-Sandoval E."/>
            <person name="Fujiyama A."/>
            <person name="Fukuzawa H."/>
            <person name="Galik B."/>
            <person name="Grimanelli D."/>
            <person name="Grimwood J."/>
            <person name="Grossniklaus U."/>
            <person name="Hamada T."/>
            <person name="Haseloff J."/>
            <person name="Hetherington A.J."/>
            <person name="Higo A."/>
            <person name="Hirakawa Y."/>
            <person name="Hundley H.N."/>
            <person name="Ikeda Y."/>
            <person name="Inoue K."/>
            <person name="Inoue S.I."/>
            <person name="Ishida S."/>
            <person name="Jia Q."/>
            <person name="Kakita M."/>
            <person name="Kanazawa T."/>
            <person name="Kawai Y."/>
            <person name="Kawashima T."/>
            <person name="Kennedy M."/>
            <person name="Kinose K."/>
            <person name="Kinoshita T."/>
            <person name="Kohara Y."/>
            <person name="Koide E."/>
            <person name="Komatsu K."/>
            <person name="Kopischke S."/>
            <person name="Kubo M."/>
            <person name="Kyozuka J."/>
            <person name="Lagercrantz U."/>
            <person name="Lin S.S."/>
            <person name="Lindquist E."/>
            <person name="Lipzen A.M."/>
            <person name="Lu C.W."/>
            <person name="De Luna E."/>
            <person name="Martienssen R.A."/>
            <person name="Minamino N."/>
            <person name="Mizutani M."/>
            <person name="Mizutani M."/>
            <person name="Mochizuki N."/>
            <person name="Monte I."/>
            <person name="Mosher R."/>
            <person name="Nagasaki H."/>
            <person name="Nakagami H."/>
            <person name="Naramoto S."/>
            <person name="Nishitani K."/>
            <person name="Ohtani M."/>
            <person name="Okamoto T."/>
            <person name="Okumura M."/>
            <person name="Phillips J."/>
            <person name="Pollak B."/>
            <person name="Reinders A."/>
            <person name="Rovekamp M."/>
            <person name="Sano R."/>
            <person name="Sawa S."/>
            <person name="Schmid M.W."/>
            <person name="Shirakawa M."/>
            <person name="Solano R."/>
            <person name="Spunde A."/>
            <person name="Suetsugu N."/>
            <person name="Sugano S."/>
            <person name="Sugiyama A."/>
            <person name="Sun R."/>
            <person name="Suzuki Y."/>
            <person name="Takenaka M."/>
            <person name="Takezawa D."/>
            <person name="Tomogane H."/>
            <person name="Tsuzuki M."/>
            <person name="Ueda T."/>
            <person name="Umeda M."/>
            <person name="Ward J.M."/>
            <person name="Watanabe Y."/>
            <person name="Yazaki K."/>
            <person name="Yokoyama R."/>
            <person name="Yoshitake Y."/>
            <person name="Yotsui I."/>
            <person name="Zachgo S."/>
            <person name="Schmutz J."/>
        </authorList>
    </citation>
    <scope>NUCLEOTIDE SEQUENCE [LARGE SCALE GENOMIC DNA]</scope>
    <source>
        <strain evidence="4">Tak-1</strain>
    </source>
</reference>
<dbReference type="PANTHER" id="PTHR43709:SF2">
    <property type="entry name" value="DUF453 DOMAIN PROTEIN (AFU_ORTHOLOGUE AFUA_6G00360)"/>
    <property type="match status" value="1"/>
</dbReference>
<dbReference type="SUPFAM" id="SSF54506">
    <property type="entry name" value="Diaminopimelate epimerase-like"/>
    <property type="match status" value="2"/>
</dbReference>
<evidence type="ECO:0008006" key="5">
    <source>
        <dbReference type="Google" id="ProtNLM"/>
    </source>
</evidence>
<dbReference type="EMBL" id="KZ772947">
    <property type="protein sequence ID" value="PTQ29397.1"/>
    <property type="molecule type" value="Genomic_DNA"/>
</dbReference>
<dbReference type="InterPro" id="IPR007400">
    <property type="entry name" value="PrpF-like"/>
</dbReference>
<dbReference type="Pfam" id="PF04303">
    <property type="entry name" value="PrpF"/>
    <property type="match status" value="1"/>
</dbReference>
<name>A0A2R6W6B8_MARPO</name>
<evidence type="ECO:0000256" key="2">
    <source>
        <dbReference type="ARBA" id="ARBA00023235"/>
    </source>
</evidence>
<organism evidence="3 4">
    <name type="scientific">Marchantia polymorpha</name>
    <name type="common">Common liverwort</name>
    <name type="synonym">Marchantia aquatica</name>
    <dbReference type="NCBI Taxonomy" id="3197"/>
    <lineage>
        <taxon>Eukaryota</taxon>
        <taxon>Viridiplantae</taxon>
        <taxon>Streptophyta</taxon>
        <taxon>Embryophyta</taxon>
        <taxon>Marchantiophyta</taxon>
        <taxon>Marchantiopsida</taxon>
        <taxon>Marchantiidae</taxon>
        <taxon>Marchantiales</taxon>
        <taxon>Marchantiaceae</taxon>
        <taxon>Marchantia</taxon>
    </lineage>
</organism>
<accession>A0A2R6W6B8</accession>
<dbReference type="Proteomes" id="UP000244005">
    <property type="component" value="Unassembled WGS sequence"/>
</dbReference>
<dbReference type="OrthoDB" id="1918517at2759"/>
<proteinExistence type="inferred from homology"/>
<evidence type="ECO:0000313" key="4">
    <source>
        <dbReference type="Proteomes" id="UP000244005"/>
    </source>
</evidence>
<keyword evidence="4" id="KW-1185">Reference proteome</keyword>
<dbReference type="Gene3D" id="3.10.310.10">
    <property type="entry name" value="Diaminopimelate Epimerase, Chain A, domain 1"/>
    <property type="match status" value="2"/>
</dbReference>
<protein>
    <recommendedName>
        <fullName evidence="5">PrpF protein</fullName>
    </recommendedName>
</protein>
<evidence type="ECO:0000256" key="1">
    <source>
        <dbReference type="ARBA" id="ARBA00007673"/>
    </source>
</evidence>
<dbReference type="GO" id="GO:0016863">
    <property type="term" value="F:intramolecular oxidoreductase activity, transposing C=C bonds"/>
    <property type="evidence" value="ECO:0000318"/>
    <property type="project" value="GO_Central"/>
</dbReference>
<dbReference type="PANTHER" id="PTHR43709">
    <property type="entry name" value="ACONITATE ISOMERASE-RELATED"/>
    <property type="match status" value="1"/>
</dbReference>
<gene>
    <name evidence="3" type="ORF">MARPO_0142s0026</name>
</gene>
<dbReference type="AlphaFoldDB" id="A0A2R6W6B8"/>
<keyword evidence="2" id="KW-0413">Isomerase</keyword>
<evidence type="ECO:0000313" key="3">
    <source>
        <dbReference type="EMBL" id="PTQ29397.1"/>
    </source>
</evidence>
<dbReference type="Gramene" id="Mp3g18680.1">
    <property type="protein sequence ID" value="Mp3g18680.1.cds1"/>
    <property type="gene ID" value="Mp3g18680"/>
</dbReference>
<comment type="similarity">
    <text evidence="1">Belongs to the PrpF family.</text>
</comment>